<gene>
    <name evidence="2" type="ORF">K469DRAFT_753010</name>
</gene>
<feature type="coiled-coil region" evidence="1">
    <location>
        <begin position="262"/>
        <end position="296"/>
    </location>
</feature>
<sequence>MALAIWDSDSVFQITNHDRGDIRCVGRARSRFDLRCRWEIEEPERSKIYSILDRMTEKPPDSITTEGLRRLARLCLCKDYRLNQVEEVVESMPEDSASDLAELIRSRVEEYSELIGKASELERKHQKTKEKLKGTKRRLRNAETANMELEEAISTLQVQLNESQQQSHQLEETLANMRQEQAAFGADLVAELWQTEMCLTDTQRTNTQLQSSVSSQQAQLDELKHQLHEPEMRNINLGMEKTTMSTQLTQKDAEIEGNRLHLANTLLETQKLQEEKSALANRIGDLQGELNTVKDEGKCLAAQLSTSIQTWTCLRQSLQTAARSTQTSLNKLRPCGLVSTN</sequence>
<organism evidence="2 3">
    <name type="scientific">Zopfia rhizophila CBS 207.26</name>
    <dbReference type="NCBI Taxonomy" id="1314779"/>
    <lineage>
        <taxon>Eukaryota</taxon>
        <taxon>Fungi</taxon>
        <taxon>Dikarya</taxon>
        <taxon>Ascomycota</taxon>
        <taxon>Pezizomycotina</taxon>
        <taxon>Dothideomycetes</taxon>
        <taxon>Dothideomycetes incertae sedis</taxon>
        <taxon>Zopfiaceae</taxon>
        <taxon>Zopfia</taxon>
    </lineage>
</organism>
<reference evidence="2" key="1">
    <citation type="journal article" date="2020" name="Stud. Mycol.">
        <title>101 Dothideomycetes genomes: a test case for predicting lifestyles and emergence of pathogens.</title>
        <authorList>
            <person name="Haridas S."/>
            <person name="Albert R."/>
            <person name="Binder M."/>
            <person name="Bloem J."/>
            <person name="Labutti K."/>
            <person name="Salamov A."/>
            <person name="Andreopoulos B."/>
            <person name="Baker S."/>
            <person name="Barry K."/>
            <person name="Bills G."/>
            <person name="Bluhm B."/>
            <person name="Cannon C."/>
            <person name="Castanera R."/>
            <person name="Culley D."/>
            <person name="Daum C."/>
            <person name="Ezra D."/>
            <person name="Gonzalez J."/>
            <person name="Henrissat B."/>
            <person name="Kuo A."/>
            <person name="Liang C."/>
            <person name="Lipzen A."/>
            <person name="Lutzoni F."/>
            <person name="Magnuson J."/>
            <person name="Mondo S."/>
            <person name="Nolan M."/>
            <person name="Ohm R."/>
            <person name="Pangilinan J."/>
            <person name="Park H.-J."/>
            <person name="Ramirez L."/>
            <person name="Alfaro M."/>
            <person name="Sun H."/>
            <person name="Tritt A."/>
            <person name="Yoshinaga Y."/>
            <person name="Zwiers L.-H."/>
            <person name="Turgeon B."/>
            <person name="Goodwin S."/>
            <person name="Spatafora J."/>
            <person name="Crous P."/>
            <person name="Grigoriev I."/>
        </authorList>
    </citation>
    <scope>NUCLEOTIDE SEQUENCE</scope>
    <source>
        <strain evidence="2">CBS 207.26</strain>
    </source>
</reference>
<evidence type="ECO:0000256" key="1">
    <source>
        <dbReference type="SAM" id="Coils"/>
    </source>
</evidence>
<keyword evidence="3" id="KW-1185">Reference proteome</keyword>
<protein>
    <submittedName>
        <fullName evidence="2">Uncharacterized protein</fullName>
    </submittedName>
</protein>
<dbReference type="EMBL" id="ML994655">
    <property type="protein sequence ID" value="KAF2180895.1"/>
    <property type="molecule type" value="Genomic_DNA"/>
</dbReference>
<accession>A0A6A6DPE0</accession>
<feature type="coiled-coil region" evidence="1">
    <location>
        <begin position="111"/>
        <end position="180"/>
    </location>
</feature>
<dbReference type="AlphaFoldDB" id="A0A6A6DPE0"/>
<keyword evidence="1" id="KW-0175">Coiled coil</keyword>
<dbReference type="OrthoDB" id="5068061at2759"/>
<evidence type="ECO:0000313" key="3">
    <source>
        <dbReference type="Proteomes" id="UP000800200"/>
    </source>
</evidence>
<dbReference type="Proteomes" id="UP000800200">
    <property type="component" value="Unassembled WGS sequence"/>
</dbReference>
<dbReference type="Gene3D" id="1.20.920.20">
    <property type="match status" value="1"/>
</dbReference>
<evidence type="ECO:0000313" key="2">
    <source>
        <dbReference type="EMBL" id="KAF2180895.1"/>
    </source>
</evidence>
<name>A0A6A6DPE0_9PEZI</name>
<proteinExistence type="predicted"/>